<organism evidence="1 2">
    <name type="scientific">Montanilutibacter psychrotolerans</name>
    <dbReference type="NCBI Taxonomy" id="1327343"/>
    <lineage>
        <taxon>Bacteria</taxon>
        <taxon>Pseudomonadati</taxon>
        <taxon>Pseudomonadota</taxon>
        <taxon>Gammaproteobacteria</taxon>
        <taxon>Lysobacterales</taxon>
        <taxon>Lysobacteraceae</taxon>
        <taxon>Montanilutibacter</taxon>
    </lineage>
</organism>
<dbReference type="Proteomes" id="UP000267049">
    <property type="component" value="Unassembled WGS sequence"/>
</dbReference>
<dbReference type="PANTHER" id="PTHR33361:SF2">
    <property type="entry name" value="DUF885 DOMAIN-CONTAINING PROTEIN"/>
    <property type="match status" value="1"/>
</dbReference>
<dbReference type="PANTHER" id="PTHR33361">
    <property type="entry name" value="GLR0591 PROTEIN"/>
    <property type="match status" value="1"/>
</dbReference>
<dbReference type="Pfam" id="PF05960">
    <property type="entry name" value="DUF885"/>
    <property type="match status" value="1"/>
</dbReference>
<protein>
    <submittedName>
        <fullName evidence="1">DUF885 domain-containing protein</fullName>
    </submittedName>
</protein>
<dbReference type="EMBL" id="RIBS01000002">
    <property type="protein sequence ID" value="RNF85092.1"/>
    <property type="molecule type" value="Genomic_DNA"/>
</dbReference>
<proteinExistence type="predicted"/>
<accession>A0A3M8T2V3</accession>
<name>A0A3M8T2V3_9GAMM</name>
<dbReference type="AlphaFoldDB" id="A0A3M8T2V3"/>
<sequence length="630" mass="69668">MPGFERAGVPMRRATLNTFAIAIAIAMGLAQPSRAGEAESAPPSIRALVDAQTFRGVNRDPELRTLLGLSNDEVGDLSDRLTDISLPRRAEHRAELQANLDALTALDRSTITGQDRWSYDLASWFYTTQIDLMRVDWAPAWMPVGASTYAVDQLFSVPVTLPQFMVNQHAVVDDTSARNYVARLRAMATKLDQVRANFDMQAEHGVIPPQIALEGAASQIRSLLQPASGSSMFVGSLQHRLDKLPSIAPERRAELLAQATQAVDEATNPAYARLLARLDEVIATQPGSRGVWALPDGGAFYDAALRWNTSTNLDADAIHQIGLDEVARIEREMDGLLAKQGLRDGTVGERMLALAKDPRFVYEDSEAGRAELVGDVERTLARLEPHIPAYFGRVPPQRLEVRRVPDDAQATSPGAYYVAPTLDGSRPGLFFINLGDINANTRWSLPTLVHHEGSPGHHFQISLGQTLTDLPLLRRSLNPSAFTEGWALYAEQLTAEMGLYENDPWGNLGRLQAEMFRSVRLVVDTGLHRKRWTPEQAIDYMHRKTGMTQASVRTEVYRYLVQPGQACSYKVGHLKMVELRERAKQRLGDRFDLRAFHDVVLGNGALPLAVLEGVVNDWVDTVAADRDTAM</sequence>
<gene>
    <name evidence="1" type="ORF">EER27_04725</name>
</gene>
<dbReference type="InterPro" id="IPR010281">
    <property type="entry name" value="DUF885"/>
</dbReference>
<dbReference type="OrthoDB" id="9769898at2"/>
<keyword evidence="2" id="KW-1185">Reference proteome</keyword>
<reference evidence="1 2" key="1">
    <citation type="submission" date="2018-11" db="EMBL/GenBank/DDBJ databases">
        <title>Lysobacter cryohumiis sp. nov., isolated from soil in the Tianshan Mountains, Xinjiang, China.</title>
        <authorList>
            <person name="Luo Y."/>
            <person name="Sheng H."/>
        </authorList>
    </citation>
    <scope>NUCLEOTIDE SEQUENCE [LARGE SCALE GENOMIC DNA]</scope>
    <source>
        <strain evidence="1 2">ZS60</strain>
    </source>
</reference>
<evidence type="ECO:0000313" key="2">
    <source>
        <dbReference type="Proteomes" id="UP000267049"/>
    </source>
</evidence>
<comment type="caution">
    <text evidence="1">The sequence shown here is derived from an EMBL/GenBank/DDBJ whole genome shotgun (WGS) entry which is preliminary data.</text>
</comment>
<evidence type="ECO:0000313" key="1">
    <source>
        <dbReference type="EMBL" id="RNF85092.1"/>
    </source>
</evidence>